<dbReference type="EMBL" id="KV425551">
    <property type="protein sequence ID" value="KZT30347.1"/>
    <property type="molecule type" value="Genomic_DNA"/>
</dbReference>
<gene>
    <name evidence="1" type="ORF">NEOLEDRAFT_1125859</name>
</gene>
<organism evidence="1 2">
    <name type="scientific">Neolentinus lepideus HHB14362 ss-1</name>
    <dbReference type="NCBI Taxonomy" id="1314782"/>
    <lineage>
        <taxon>Eukaryota</taxon>
        <taxon>Fungi</taxon>
        <taxon>Dikarya</taxon>
        <taxon>Basidiomycota</taxon>
        <taxon>Agaricomycotina</taxon>
        <taxon>Agaricomycetes</taxon>
        <taxon>Gloeophyllales</taxon>
        <taxon>Gloeophyllaceae</taxon>
        <taxon>Neolentinus</taxon>
    </lineage>
</organism>
<reference evidence="1 2" key="1">
    <citation type="journal article" date="2016" name="Mol. Biol. Evol.">
        <title>Comparative Genomics of Early-Diverging Mushroom-Forming Fungi Provides Insights into the Origins of Lignocellulose Decay Capabilities.</title>
        <authorList>
            <person name="Nagy L.G."/>
            <person name="Riley R."/>
            <person name="Tritt A."/>
            <person name="Adam C."/>
            <person name="Daum C."/>
            <person name="Floudas D."/>
            <person name="Sun H."/>
            <person name="Yadav J.S."/>
            <person name="Pangilinan J."/>
            <person name="Larsson K.H."/>
            <person name="Matsuura K."/>
            <person name="Barry K."/>
            <person name="Labutti K."/>
            <person name="Kuo R."/>
            <person name="Ohm R.A."/>
            <person name="Bhattacharya S.S."/>
            <person name="Shirouzu T."/>
            <person name="Yoshinaga Y."/>
            <person name="Martin F.M."/>
            <person name="Grigoriev I.V."/>
            <person name="Hibbett D.S."/>
        </authorList>
    </citation>
    <scope>NUCLEOTIDE SEQUENCE [LARGE SCALE GENOMIC DNA]</scope>
    <source>
        <strain evidence="1 2">HHB14362 ss-1</strain>
    </source>
</reference>
<sequence length="51" mass="5807">MEWSRRGGIVQDHSMNVVLQYFLAGTPSYDGLLYFVLLAGQSDRNKNETLD</sequence>
<dbReference type="AlphaFoldDB" id="A0A165VXK8"/>
<evidence type="ECO:0000313" key="2">
    <source>
        <dbReference type="Proteomes" id="UP000076761"/>
    </source>
</evidence>
<accession>A0A165VXK8</accession>
<dbReference type="Proteomes" id="UP000076761">
    <property type="component" value="Unassembled WGS sequence"/>
</dbReference>
<name>A0A165VXK8_9AGAM</name>
<proteinExistence type="predicted"/>
<keyword evidence="2" id="KW-1185">Reference proteome</keyword>
<evidence type="ECO:0000313" key="1">
    <source>
        <dbReference type="EMBL" id="KZT30347.1"/>
    </source>
</evidence>
<protein>
    <submittedName>
        <fullName evidence="1">Uncharacterized protein</fullName>
    </submittedName>
</protein>
<dbReference type="InParanoid" id="A0A165VXK8"/>